<dbReference type="PANTHER" id="PTHR43780:SF2">
    <property type="entry name" value="1-AMINOCYCLOPROPANE-1-CARBOXYLATE DEAMINASE-RELATED"/>
    <property type="match status" value="1"/>
</dbReference>
<evidence type="ECO:0000256" key="1">
    <source>
        <dbReference type="ARBA" id="ARBA00001933"/>
    </source>
</evidence>
<dbReference type="GO" id="GO:0008270">
    <property type="term" value="F:zinc ion binding"/>
    <property type="evidence" value="ECO:0007669"/>
    <property type="project" value="UniProtKB-KW"/>
</dbReference>
<reference evidence="15" key="1">
    <citation type="journal article" date="2012" name="Nature">
        <title>The oyster genome reveals stress adaptation and complexity of shell formation.</title>
        <authorList>
            <person name="Zhang G."/>
            <person name="Fang X."/>
            <person name="Guo X."/>
            <person name="Li L."/>
            <person name="Luo R."/>
            <person name="Xu F."/>
            <person name="Yang P."/>
            <person name="Zhang L."/>
            <person name="Wang X."/>
            <person name="Qi H."/>
            <person name="Xiong Z."/>
            <person name="Que H."/>
            <person name="Xie Y."/>
            <person name="Holland P.W."/>
            <person name="Paps J."/>
            <person name="Zhu Y."/>
            <person name="Wu F."/>
            <person name="Chen Y."/>
            <person name="Wang J."/>
            <person name="Peng C."/>
            <person name="Meng J."/>
            <person name="Yang L."/>
            <person name="Liu J."/>
            <person name="Wen B."/>
            <person name="Zhang N."/>
            <person name="Huang Z."/>
            <person name="Zhu Q."/>
            <person name="Feng Y."/>
            <person name="Mount A."/>
            <person name="Hedgecock D."/>
            <person name="Xu Z."/>
            <person name="Liu Y."/>
            <person name="Domazet-Loso T."/>
            <person name="Du Y."/>
            <person name="Sun X."/>
            <person name="Zhang S."/>
            <person name="Liu B."/>
            <person name="Cheng P."/>
            <person name="Jiang X."/>
            <person name="Li J."/>
            <person name="Fan D."/>
            <person name="Wang W."/>
            <person name="Fu W."/>
            <person name="Wang T."/>
            <person name="Wang B."/>
            <person name="Zhang J."/>
            <person name="Peng Z."/>
            <person name="Li Y."/>
            <person name="Li N."/>
            <person name="Wang J."/>
            <person name="Chen M."/>
            <person name="He Y."/>
            <person name="Tan F."/>
            <person name="Song X."/>
            <person name="Zheng Q."/>
            <person name="Huang R."/>
            <person name="Yang H."/>
            <person name="Du X."/>
            <person name="Chen L."/>
            <person name="Yang M."/>
            <person name="Gaffney P.M."/>
            <person name="Wang S."/>
            <person name="Luo L."/>
            <person name="She Z."/>
            <person name="Ming Y."/>
            <person name="Huang W."/>
            <person name="Zhang S."/>
            <person name="Huang B."/>
            <person name="Zhang Y."/>
            <person name="Qu T."/>
            <person name="Ni P."/>
            <person name="Miao G."/>
            <person name="Wang J."/>
            <person name="Wang Q."/>
            <person name="Steinberg C.E."/>
            <person name="Wang H."/>
            <person name="Li N."/>
            <person name="Qian L."/>
            <person name="Zhang G."/>
            <person name="Li Y."/>
            <person name="Yang H."/>
            <person name="Liu X."/>
            <person name="Wang J."/>
            <person name="Yin Y."/>
            <person name="Wang J."/>
        </authorList>
    </citation>
    <scope>NUCLEOTIDE SEQUENCE [LARGE SCALE GENOMIC DNA]</scope>
    <source>
        <strain evidence="15">05x7-T-G4-1.051#20</strain>
    </source>
</reference>
<feature type="chain" id="PRO_5043668713" evidence="14">
    <location>
        <begin position="21"/>
        <end position="2239"/>
    </location>
</feature>
<evidence type="ECO:0000256" key="4">
    <source>
        <dbReference type="ARBA" id="ARBA00022771"/>
    </source>
</evidence>
<keyword evidence="9" id="KW-0804">Transcription</keyword>
<keyword evidence="6" id="KW-0663">Pyridoxal phosphate</keyword>
<dbReference type="GO" id="GO:0043565">
    <property type="term" value="F:sequence-specific DNA binding"/>
    <property type="evidence" value="ECO:0007669"/>
    <property type="project" value="InterPro"/>
</dbReference>
<evidence type="ECO:0000256" key="2">
    <source>
        <dbReference type="ARBA" id="ARBA00008639"/>
    </source>
</evidence>
<dbReference type="GO" id="GO:0019148">
    <property type="term" value="F:D-cysteine desulfhydrase activity"/>
    <property type="evidence" value="ECO:0007669"/>
    <property type="project" value="TreeGrafter"/>
</dbReference>
<dbReference type="EMBL" id="JH816124">
    <property type="protein sequence ID" value="EKC20722.1"/>
    <property type="molecule type" value="Genomic_DNA"/>
</dbReference>
<dbReference type="PROSITE" id="PS51030">
    <property type="entry name" value="NUCLEAR_REC_DBD_2"/>
    <property type="match status" value="1"/>
</dbReference>
<dbReference type="Gene3D" id="3.30.50.10">
    <property type="entry name" value="Erythroid Transcription Factor GATA-1, subunit A"/>
    <property type="match status" value="1"/>
</dbReference>
<feature type="compositionally biased region" description="Polar residues" evidence="13">
    <location>
        <begin position="964"/>
        <end position="977"/>
    </location>
</feature>
<dbReference type="PROSITE" id="PS00028">
    <property type="entry name" value="ZINC_FINGER_C2H2_1"/>
    <property type="match status" value="1"/>
</dbReference>
<keyword evidence="3" id="KW-0479">Metal-binding</keyword>
<dbReference type="InterPro" id="IPR013087">
    <property type="entry name" value="Znf_C2H2_type"/>
</dbReference>
<feature type="compositionally biased region" description="Low complexity" evidence="13">
    <location>
        <begin position="1405"/>
        <end position="1418"/>
    </location>
</feature>
<organism evidence="15">
    <name type="scientific">Magallana gigas</name>
    <name type="common">Pacific oyster</name>
    <name type="synonym">Crassostrea gigas</name>
    <dbReference type="NCBI Taxonomy" id="29159"/>
    <lineage>
        <taxon>Eukaryota</taxon>
        <taxon>Metazoa</taxon>
        <taxon>Spiralia</taxon>
        <taxon>Lophotrochozoa</taxon>
        <taxon>Mollusca</taxon>
        <taxon>Bivalvia</taxon>
        <taxon>Autobranchia</taxon>
        <taxon>Pteriomorphia</taxon>
        <taxon>Ostreida</taxon>
        <taxon>Ostreoidea</taxon>
        <taxon>Ostreidae</taxon>
        <taxon>Magallana</taxon>
    </lineage>
</organism>
<dbReference type="PROSITE" id="PS50157">
    <property type="entry name" value="ZINC_FINGER_C2H2_2"/>
    <property type="match status" value="1"/>
</dbReference>
<feature type="region of interest" description="Disordered" evidence="13">
    <location>
        <begin position="904"/>
        <end position="977"/>
    </location>
</feature>
<dbReference type="SMART" id="SM00399">
    <property type="entry name" value="ZnF_C4"/>
    <property type="match status" value="1"/>
</dbReference>
<keyword evidence="5" id="KW-0862">Zinc</keyword>
<feature type="region of interest" description="Disordered" evidence="13">
    <location>
        <begin position="1358"/>
        <end position="1422"/>
    </location>
</feature>
<dbReference type="InterPro" id="IPR031963">
    <property type="entry name" value="SAP130_C"/>
</dbReference>
<feature type="compositionally biased region" description="Polar residues" evidence="13">
    <location>
        <begin position="808"/>
        <end position="825"/>
    </location>
</feature>
<feature type="compositionally biased region" description="Basic and acidic residues" evidence="13">
    <location>
        <begin position="1751"/>
        <end position="1761"/>
    </location>
</feature>
<feature type="region of interest" description="Disordered" evidence="13">
    <location>
        <begin position="1699"/>
        <end position="1718"/>
    </location>
</feature>
<feature type="region of interest" description="Disordered" evidence="13">
    <location>
        <begin position="776"/>
        <end position="856"/>
    </location>
</feature>
<protein>
    <submittedName>
        <fullName evidence="15">Putative 1-aminocyclopropane-1-carboxylate deaminase</fullName>
    </submittedName>
</protein>
<evidence type="ECO:0000256" key="7">
    <source>
        <dbReference type="ARBA" id="ARBA00023015"/>
    </source>
</evidence>
<dbReference type="InterPro" id="IPR036052">
    <property type="entry name" value="TrpB-like_PALP_sf"/>
</dbReference>
<feature type="compositionally biased region" description="Polar residues" evidence="13">
    <location>
        <begin position="1567"/>
        <end position="1594"/>
    </location>
</feature>
<feature type="compositionally biased region" description="Basic and acidic residues" evidence="13">
    <location>
        <begin position="1618"/>
        <end position="1629"/>
    </location>
</feature>
<dbReference type="PANTHER" id="PTHR43780">
    <property type="entry name" value="1-AMINOCYCLOPROPANE-1-CARBOXYLATE DEAMINASE-RELATED"/>
    <property type="match status" value="1"/>
</dbReference>
<dbReference type="InterPro" id="IPR013088">
    <property type="entry name" value="Znf_NHR/GATA"/>
</dbReference>
<dbReference type="Gene3D" id="3.40.50.1100">
    <property type="match status" value="2"/>
</dbReference>
<keyword evidence="7" id="KW-0805">Transcription regulation</keyword>
<dbReference type="GO" id="GO:0003700">
    <property type="term" value="F:DNA-binding transcription factor activity"/>
    <property type="evidence" value="ECO:0007669"/>
    <property type="project" value="InterPro"/>
</dbReference>
<dbReference type="Pfam" id="PF16014">
    <property type="entry name" value="SAP130_C"/>
    <property type="match status" value="1"/>
</dbReference>
<name>K1PAB4_MAGGI</name>
<dbReference type="InterPro" id="IPR027278">
    <property type="entry name" value="ACCD_DCysDesulf"/>
</dbReference>
<sequence>MIRTSSVLLLSCWVLSLSLAVPIWDRASLVCEDLNGKQVINEDSSRELYVDAACSSGEVDWRMTKTLVTLRFQRPSPFSVCFSSKSPVGYEKFGVYNVSYYHMFVGSPNIALDKICCIINSAIEQDVTRSQTPESPSVSAGLPESGVNTVFSDETQPEEIKRCKVCKTTDRGKDPGGPACDSCSIFFKKCVEDGVKLTRHTVGATVCHCQLCRLLRCYFVGMEPKDSSFVVCLICGKAFLSWYFLKQHLGKCKKSTSTYYCANCEREFVTECQHRLHKKSVFFCKKRDAESILKYKCDICWRSFSSLGVLIMHRYTHIKLDKEMLEMENSLEMHPFQNDPENPIVINDSNRSKARGNKQGDTWQGKKLNKNQMTLLSQLDCSLIDINQDEYLCLKNSSDPQCRKPENCDEMEDTEEILKPENVNLESRNTTQIVLSHEKNFGKDDTYLEKKTSGEGESSQVCKKDVCSDEKDFEPLDSCNGIRTLKENRPTILNDIALQGRDNSGPDSSVTGTKTCSEIMSKSETMKDDLLIEDEEDENDYILVDFDSSDEDEKDGNVDDKNDSSESLETLPKMDAFTVKNETVCDSLTKTTSTTEQEVSSPALIEEEFLNSTLNYSTGGDDQLNETLPDNKDRVKEEILRNQSNGEIINQSNGEIKKNLSESKVPVNIKQESADWNEFSVSQEQIEMKSQSSSLNADTASETSTSQSGSILELISAVLPSSSGESSLTSHQSRIQSLINQLGLKSKVEVTLSEDGTKKVELHFIVNDKMDLESQLAQTNDRSISSTSKDMSNDEVSSTVPDDVDQCLASNGHSSSEQSLLSQVKQAPMKEPQTKEEALSWEVSSTEELKEETTTESVKVLGKEYESGMDKVNAEPPLQEIDESKMYGESNMGEVATPDVIILSSDEEESPVDSTIATTRKSEDSGSSASAISNKQARQGLTIQGEQISAVEMDDPQKSKSTHGRNSTDAPDNNTISLPRLFNSEIERAYHVPNNGFTPEAKTLNPPMVPINLSSGKTGEGGSLAAIIPQALLTATTSIEIPKPVGSIVTTAAASVPSTLTMMSSTTTPSIPQGSIVQISPGTPTNVSSILRGASTQNPGFASHLPKGAMAAASALAGPKSLTALPMVRHPNVSLQSPGTKVQTASLIRSTTPPTSKSPTPGVTISVTQASEGARTNVTVQNTSTTPQGSIQITLQAPRPSGEGSSKQATIPRTIDVQKPLLQALRTTTVDSVPKTIITTQARPLAEASVKSVIAGTLQRSLETKQAGRQPTEPVIRPPKTIHVPQTSAFSGTKVIVTQASNSSVNPHNLVTNPMKTNKGITIPSPSTTSLSAALSSVTTTTTAIPIAKVPPVRQPPLSLAPHTVSSSLSVTPSTLERPRLEPSNPGTAPPAHTSTTSIFMPHRTQPSTSLTAPSTLTHTERPALSNPIYPYLLPADYLMHYQMQALANVHTLPTISTASTIRPGLLQNQTPNLTASLQAAHTYSGTPGAAVRFNQTQPVVVAMESIRAQQALSGNLPFTASATVPESSARPTTPTDSLSTLSSASAAAASIPIPALTVMGQCNPSANYPSTPMTPQNSQSTSNTPVSTPNASPRPSILRKRTNEGPVKKPVCGLNTMDRHSPRPDSRTDSAPQSNTSSPKTPATPAGESQSSTDTALSSEATTPTQNNMAELKIKQEPMEGLENGLSAAISSSIASLSNSLPNSTDASPRKKPRKQLLNANEELKDAVSSDEEEKLAVDSVKEEEEDTQSEYREEERRPTVNELANQKGAVQKASGWKLYHMAAQMEDLNDLEKTLLSKFSTIQSALSPRPQNKLSVVSMEDELSMMHELTQALIFHQTVHVTALEITTRLFKLFRGISEESSANDADNMALSSTLSKLKRFSPPSWAQGLRNIPKFIIPLSVKNNQINLWNLPGVPDSFKVFMRREDTNGAVISGNKIRKLEFLLADALHTECKHVITCGGIQSNHCRITALAARELGLTPHLVLRGDVQNVDEVGCEGNVLLNRLCGAHMYMVPRLSPYLTELKPRMEKLANTIRETTGEESYLIPVGGSNTIGVFGFLTVFDDIQSSISDITDIVVTCGSGGTAAGLCIANHLTGSKVKVHAVIVCDDAKYFHDHVNETLTELGLTDVRSEEILDIIEGYKGRGYGLSTQDELEFIMNIGATTGVVLDPTYTGKAVRGLVSELNNNPSRFKGNKILFIHTGGTYGLFDGRINDLLKQRKTANSSMLLGMAGFKGN</sequence>
<feature type="compositionally biased region" description="Polar residues" evidence="13">
    <location>
        <begin position="776"/>
        <end position="800"/>
    </location>
</feature>
<feature type="region of interest" description="Disordered" evidence="13">
    <location>
        <begin position="546"/>
        <end position="572"/>
    </location>
</feature>
<feature type="compositionally biased region" description="Basic and acidic residues" evidence="13">
    <location>
        <begin position="555"/>
        <end position="564"/>
    </location>
</feature>
<evidence type="ECO:0000256" key="6">
    <source>
        <dbReference type="ARBA" id="ARBA00022898"/>
    </source>
</evidence>
<comment type="cofactor">
    <cofactor evidence="1">
        <name>pyridoxal 5'-phosphate</name>
        <dbReference type="ChEBI" id="CHEBI:597326"/>
    </cofactor>
</comment>
<evidence type="ECO:0000256" key="5">
    <source>
        <dbReference type="ARBA" id="ARBA00022833"/>
    </source>
</evidence>
<proteinExistence type="inferred from homology"/>
<feature type="compositionally biased region" description="Low complexity" evidence="13">
    <location>
        <begin position="1532"/>
        <end position="1542"/>
    </location>
</feature>
<evidence type="ECO:0000256" key="11">
    <source>
        <dbReference type="ARBA" id="ARBA00023242"/>
    </source>
</evidence>
<keyword evidence="8" id="KW-0238">DNA-binding</keyword>
<dbReference type="InterPro" id="IPR001926">
    <property type="entry name" value="TrpB-like_PALP"/>
</dbReference>
<evidence type="ECO:0000256" key="13">
    <source>
        <dbReference type="SAM" id="MobiDB-lite"/>
    </source>
</evidence>
<dbReference type="Pfam" id="PF00291">
    <property type="entry name" value="PALP"/>
    <property type="match status" value="1"/>
</dbReference>
<keyword evidence="11" id="KW-0539">Nucleus</keyword>
<feature type="region of interest" description="Disordered" evidence="13">
    <location>
        <begin position="129"/>
        <end position="149"/>
    </location>
</feature>
<dbReference type="InterPro" id="IPR001628">
    <property type="entry name" value="Znf_hrmn_rcpt"/>
</dbReference>
<dbReference type="SUPFAM" id="SSF57716">
    <property type="entry name" value="Glucocorticoid receptor-like (DNA-binding domain)"/>
    <property type="match status" value="1"/>
</dbReference>
<evidence type="ECO:0000256" key="8">
    <source>
        <dbReference type="ARBA" id="ARBA00023125"/>
    </source>
</evidence>
<dbReference type="InParanoid" id="K1PAB4"/>
<gene>
    <name evidence="15" type="ORF">CGI_10005478</name>
</gene>
<evidence type="ECO:0000256" key="14">
    <source>
        <dbReference type="SAM" id="SignalP"/>
    </source>
</evidence>
<evidence type="ECO:0000256" key="3">
    <source>
        <dbReference type="ARBA" id="ARBA00022723"/>
    </source>
</evidence>
<feature type="compositionally biased region" description="Polar residues" evidence="13">
    <location>
        <begin position="129"/>
        <end position="138"/>
    </location>
</feature>
<feature type="region of interest" description="Disordered" evidence="13">
    <location>
        <begin position="1724"/>
        <end position="1762"/>
    </location>
</feature>
<dbReference type="SUPFAM" id="SSF53686">
    <property type="entry name" value="Tryptophan synthase beta subunit-like PLP-dependent enzymes"/>
    <property type="match status" value="1"/>
</dbReference>
<keyword evidence="10" id="KW-0675">Receptor</keyword>
<feature type="signal peptide" evidence="14">
    <location>
        <begin position="1"/>
        <end position="20"/>
    </location>
</feature>
<evidence type="ECO:0000256" key="10">
    <source>
        <dbReference type="ARBA" id="ARBA00023170"/>
    </source>
</evidence>
<feature type="compositionally biased region" description="Low complexity" evidence="13">
    <location>
        <begin position="1364"/>
        <end position="1376"/>
    </location>
</feature>
<evidence type="ECO:0000256" key="12">
    <source>
        <dbReference type="PROSITE-ProRule" id="PRU00042"/>
    </source>
</evidence>
<keyword evidence="14" id="KW-0732">Signal</keyword>
<feature type="region of interest" description="Disordered" evidence="13">
    <location>
        <begin position="336"/>
        <end position="365"/>
    </location>
</feature>
<dbReference type="FunFam" id="3.40.50.1100:FF:000042">
    <property type="entry name" value="Bifunctional D-cysteine desulfhydrase/1-aminocyclopropane-1-carboxylate deaminase mitochondrial"/>
    <property type="match status" value="1"/>
</dbReference>
<dbReference type="HOGENOM" id="CLU_230782_0_0_1"/>
<feature type="compositionally biased region" description="Polar residues" evidence="13">
    <location>
        <begin position="934"/>
        <end position="947"/>
    </location>
</feature>
<feature type="region of interest" description="Disordered" evidence="13">
    <location>
        <begin position="1567"/>
        <end position="1668"/>
    </location>
</feature>
<feature type="region of interest" description="Disordered" evidence="13">
    <location>
        <begin position="683"/>
        <end position="707"/>
    </location>
</feature>
<feature type="region of interest" description="Disordered" evidence="13">
    <location>
        <begin position="1523"/>
        <end position="1542"/>
    </location>
</feature>
<evidence type="ECO:0000256" key="9">
    <source>
        <dbReference type="ARBA" id="ARBA00023163"/>
    </source>
</evidence>
<feature type="compositionally biased region" description="Polar residues" evidence="13">
    <location>
        <begin position="1630"/>
        <end position="1668"/>
    </location>
</feature>
<comment type="similarity">
    <text evidence="2">Belongs to the ACC deaminase/D-cysteine desulfhydrase family.</text>
</comment>
<accession>K1PAB4</accession>
<evidence type="ECO:0000313" key="15">
    <source>
        <dbReference type="EMBL" id="EKC20722.1"/>
    </source>
</evidence>
<dbReference type="SMART" id="SM00355">
    <property type="entry name" value="ZnF_C2H2"/>
    <property type="match status" value="2"/>
</dbReference>
<keyword evidence="4 12" id="KW-0863">Zinc-finger</keyword>